<gene>
    <name evidence="10" type="ORF">AGABI1DRAFT_108823</name>
</gene>
<feature type="compositionally biased region" description="Low complexity" evidence="8">
    <location>
        <begin position="792"/>
        <end position="812"/>
    </location>
</feature>
<feature type="compositionally biased region" description="Polar residues" evidence="8">
    <location>
        <begin position="289"/>
        <end position="308"/>
    </location>
</feature>
<comment type="catalytic activity">
    <reaction evidence="1">
        <text>Thiol-dependent hydrolysis of ester, thioester, amide, peptide and isopeptide bonds formed by the C-terminal Gly of ubiquitin (a 76-residue protein attached to proteins as an intracellular targeting signal).</text>
        <dbReference type="EC" id="3.4.19.12"/>
    </reaction>
</comment>
<sequence length="1359" mass="148015">MPKPKVPTPQDLYWARKNSQDAYFPPGLINQGNTCFMNSVLQGLIATPLLADLVQFRDIPDQVQKYSNTPLISRRSPQLTNGHGRGGVDERIPVTMPIGDRFIDILYRAWDVQSQRSRESLNPKELLSALGQKYDQYLDFAQQDAHEFLRILLDAMRMEELDIIKQRQPQLLKQPRKRRRSSRPHPSSPSSPSQSSSDPDTLLSFPDMIFGGRFTSILVCQKCKNISQTYEDFNDVSLSLKAEDYGVVHHRTRERFKKLAKKFAALPSTSLVAAANPPSSRAIGGGSPNKETSQAEGDDAITNTQDNGRMNLALQIQRSSSVPPSPREREDSQMSEKLLPHLVTLRRSMEHLQSETIHPLSGESSSSASGSDAHLDRLQEPNRNSMLNGNGTKDSFSSVQEGHSSAAGEREMESDGSNVLVNGAAFPRSTPSGDKHIDFMTADQILHGDAKDKSKGKKKRDSEDGWAKLGRRISTRVGISLKKDKDKGTEKEKRHKRSKSADRPISSSSAVSSATELQKDRDKEKGKGHEKRNKSQDRRSNASSNRVASSADVDPPNSISIKEAPSIPDANSTLSSSPGTAPSIKISISSCDANPARSDIGHEPVYPPPVIAEPRPVRPLPPQSQTSHRRGLPLHTMHAHLQDRVQRVSGSVRRSRSPKPPKQSKEEEEYLRRLLADVGPAPVRVLGEGEVERNDGHHKKTHLQPSGDRGSKAGNGNVGSWLPLAAVSQFSGLEECLRMFTAVEVLDGENMVGCRRCWKIQNGYIKGNEDGDDSDEEEEETRDYPGERERQSTSQTIVSESSTSSAAGYISTPATSVEEYDRFETGEFRSPKLPALNPNSLVVNSAPAIIPFASDTREPSTATPRPLYQTKSRSPGDETIIVTPSISPRSRIYQSLPPTPDLNGVPQYATSLIPSRSAPSTPGGLPIPLIATTPAADSPTSDKFASTDGSSDTRRGNSVNGISPTDTKSSSGELLEVGAGEEGTSEDEVKKKRRGMVFSDSLVVPSGRSGRVRQERRDSPDEWLTSEAESVTTDASLDGSTGGSVTTGSEGSESRRESLEEGARLGGTPAAPPGLGNYHRQTSTSHTNTIPVRGSETISVAKPLSKPKKKKETILRPAYKRYLISDPPPVLVIHLKRFQQLGDHSSHSSGLASFAHKFAANFTNPQTNAQYMARNDYGSGGFGGFGGFGGGGFKKLEDFVSFPEWLDLAPFLAPKKEHIVPMKKSSSKSKGGVVDAGEGKGQKEDERCMYRLYAVVVHIGNMLGGHYVSYVALPNQPPSLDINNTKGKAKAGTTNGLPKSNNNFSSSSSTDSDTANPALTAGLKSGKRQWAYISDTHVRVTSLEEVLRARAYLCMYERV</sequence>
<dbReference type="GO" id="GO:0016579">
    <property type="term" value="P:protein deubiquitination"/>
    <property type="evidence" value="ECO:0007669"/>
    <property type="project" value="InterPro"/>
</dbReference>
<dbReference type="HOGENOM" id="CLU_003952_0_0_1"/>
<evidence type="ECO:0000256" key="1">
    <source>
        <dbReference type="ARBA" id="ARBA00000707"/>
    </source>
</evidence>
<feature type="region of interest" description="Disordered" evidence="8">
    <location>
        <begin position="354"/>
        <end position="415"/>
    </location>
</feature>
<reference evidence="11" key="1">
    <citation type="journal article" date="2012" name="Proc. Natl. Acad. Sci. U.S.A.">
        <title>Genome sequence of the button mushroom Agaricus bisporus reveals mechanisms governing adaptation to a humic-rich ecological niche.</title>
        <authorList>
            <person name="Morin E."/>
            <person name="Kohler A."/>
            <person name="Baker A.R."/>
            <person name="Foulongne-Oriol M."/>
            <person name="Lombard V."/>
            <person name="Nagy L.G."/>
            <person name="Ohm R.A."/>
            <person name="Patyshakuliyeva A."/>
            <person name="Brun A."/>
            <person name="Aerts A.L."/>
            <person name="Bailey A.M."/>
            <person name="Billette C."/>
            <person name="Coutinho P.M."/>
            <person name="Deakin G."/>
            <person name="Doddapaneni H."/>
            <person name="Floudas D."/>
            <person name="Grimwood J."/>
            <person name="Hilden K."/>
            <person name="Kuees U."/>
            <person name="LaButti K.M."/>
            <person name="Lapidus A."/>
            <person name="Lindquist E.A."/>
            <person name="Lucas S.M."/>
            <person name="Murat C."/>
            <person name="Riley R.W."/>
            <person name="Salamov A.A."/>
            <person name="Schmutz J."/>
            <person name="Subramanian V."/>
            <person name="Woesten H.A.B."/>
            <person name="Xu J."/>
            <person name="Eastwood D.C."/>
            <person name="Foster G.D."/>
            <person name="Sonnenberg A.S."/>
            <person name="Cullen D."/>
            <person name="de Vries R.P."/>
            <person name="Lundell T."/>
            <person name="Hibbett D.S."/>
            <person name="Henrissat B."/>
            <person name="Burton K.S."/>
            <person name="Kerrigan R.W."/>
            <person name="Challen M.P."/>
            <person name="Grigoriev I.V."/>
            <person name="Martin F."/>
        </authorList>
    </citation>
    <scope>NUCLEOTIDE SEQUENCE [LARGE SCALE GENOMIC DNA]</scope>
    <source>
        <strain evidence="11">JB137-S8 / ATCC MYA-4627 / FGSC 10392</strain>
    </source>
</reference>
<keyword evidence="11" id="KW-1185">Reference proteome</keyword>
<feature type="compositionally biased region" description="Basic residues" evidence="8">
    <location>
        <begin position="174"/>
        <end position="183"/>
    </location>
</feature>
<organism evidence="10 11">
    <name type="scientific">Agaricus bisporus var. burnettii (strain JB137-S8 / ATCC MYA-4627 / FGSC 10392)</name>
    <name type="common">White button mushroom</name>
    <dbReference type="NCBI Taxonomy" id="597362"/>
    <lineage>
        <taxon>Eukaryota</taxon>
        <taxon>Fungi</taxon>
        <taxon>Dikarya</taxon>
        <taxon>Basidiomycota</taxon>
        <taxon>Agaricomycotina</taxon>
        <taxon>Agaricomycetes</taxon>
        <taxon>Agaricomycetidae</taxon>
        <taxon>Agaricales</taxon>
        <taxon>Agaricineae</taxon>
        <taxon>Agaricaceae</taxon>
        <taxon>Agaricus</taxon>
    </lineage>
</organism>
<keyword evidence="5" id="KW-0833">Ubl conjugation pathway</keyword>
<feature type="compositionally biased region" description="Low complexity" evidence="8">
    <location>
        <begin position="1300"/>
        <end position="1314"/>
    </location>
</feature>
<feature type="region of interest" description="Disordered" evidence="8">
    <location>
        <begin position="644"/>
        <end position="669"/>
    </location>
</feature>
<evidence type="ECO:0000256" key="6">
    <source>
        <dbReference type="ARBA" id="ARBA00022801"/>
    </source>
</evidence>
<evidence type="ECO:0000313" key="11">
    <source>
        <dbReference type="Proteomes" id="UP000008493"/>
    </source>
</evidence>
<feature type="compositionally biased region" description="Basic and acidic residues" evidence="8">
    <location>
        <begin position="517"/>
        <end position="540"/>
    </location>
</feature>
<dbReference type="SUPFAM" id="SSF54001">
    <property type="entry name" value="Cysteine proteinases"/>
    <property type="match status" value="1"/>
</dbReference>
<dbReference type="Pfam" id="PF00443">
    <property type="entry name" value="UCH"/>
    <property type="match status" value="2"/>
</dbReference>
<dbReference type="KEGG" id="abp:AGABI1DRAFT108823"/>
<dbReference type="InterPro" id="IPR028889">
    <property type="entry name" value="USP"/>
</dbReference>
<feature type="compositionally biased region" description="Acidic residues" evidence="8">
    <location>
        <begin position="770"/>
        <end position="781"/>
    </location>
</feature>
<dbReference type="Gene3D" id="3.90.70.10">
    <property type="entry name" value="Cysteine proteinases"/>
    <property type="match status" value="2"/>
</dbReference>
<feature type="compositionally biased region" description="Low complexity" evidence="8">
    <location>
        <begin position="503"/>
        <end position="514"/>
    </location>
</feature>
<feature type="region of interest" description="Disordered" evidence="8">
    <location>
        <begin position="765"/>
        <end position="813"/>
    </location>
</feature>
<feature type="compositionally biased region" description="Polar residues" evidence="8">
    <location>
        <begin position="859"/>
        <end position="873"/>
    </location>
</feature>
<dbReference type="EC" id="3.4.19.12" evidence="3"/>
<dbReference type="GO" id="GO:0006508">
    <property type="term" value="P:proteolysis"/>
    <property type="evidence" value="ECO:0007669"/>
    <property type="project" value="UniProtKB-KW"/>
</dbReference>
<comment type="similarity">
    <text evidence="2">Belongs to the peptidase C19 family.</text>
</comment>
<dbReference type="InterPro" id="IPR018200">
    <property type="entry name" value="USP_CS"/>
</dbReference>
<feature type="compositionally biased region" description="Basic and acidic residues" evidence="8">
    <location>
        <begin position="782"/>
        <end position="791"/>
    </location>
</feature>
<feature type="region of interest" description="Disordered" evidence="8">
    <location>
        <begin position="855"/>
        <end position="882"/>
    </location>
</feature>
<dbReference type="GeneID" id="18822636"/>
<dbReference type="OMA" id="HTYEDFY"/>
<keyword evidence="7" id="KW-0788">Thiol protease</keyword>
<feature type="domain" description="USP" evidence="9">
    <location>
        <begin position="26"/>
        <end position="1359"/>
    </location>
</feature>
<feature type="region of interest" description="Disordered" evidence="8">
    <location>
        <begin position="689"/>
        <end position="715"/>
    </location>
</feature>
<dbReference type="InParanoid" id="K5X087"/>
<feature type="compositionally biased region" description="Polar residues" evidence="8">
    <location>
        <begin position="569"/>
        <end position="592"/>
    </location>
</feature>
<dbReference type="InterPro" id="IPR001394">
    <property type="entry name" value="Peptidase_C19_UCH"/>
</dbReference>
<feature type="compositionally biased region" description="Low complexity" evidence="8">
    <location>
        <begin position="1066"/>
        <end position="1076"/>
    </location>
</feature>
<feature type="region of interest" description="Disordered" evidence="8">
    <location>
        <begin position="166"/>
        <end position="202"/>
    </location>
</feature>
<evidence type="ECO:0000256" key="7">
    <source>
        <dbReference type="ARBA" id="ARBA00022807"/>
    </source>
</evidence>
<evidence type="ECO:0000256" key="2">
    <source>
        <dbReference type="ARBA" id="ARBA00009085"/>
    </source>
</evidence>
<feature type="compositionally biased region" description="Pro residues" evidence="8">
    <location>
        <begin position="605"/>
        <end position="622"/>
    </location>
</feature>
<dbReference type="STRING" id="597362.K5X087"/>
<dbReference type="PROSITE" id="PS00973">
    <property type="entry name" value="USP_2"/>
    <property type="match status" value="1"/>
</dbReference>
<dbReference type="EMBL" id="JH971402">
    <property type="protein sequence ID" value="EKM76523.1"/>
    <property type="molecule type" value="Genomic_DNA"/>
</dbReference>
<feature type="compositionally biased region" description="Low complexity" evidence="8">
    <location>
        <begin position="541"/>
        <end position="554"/>
    </location>
</feature>
<feature type="compositionally biased region" description="Polar residues" evidence="8">
    <location>
        <begin position="938"/>
        <end position="968"/>
    </location>
</feature>
<feature type="region of interest" description="Disordered" evidence="8">
    <location>
        <begin position="1282"/>
        <end position="1320"/>
    </location>
</feature>
<evidence type="ECO:0000313" key="10">
    <source>
        <dbReference type="EMBL" id="EKM76523.1"/>
    </source>
</evidence>
<name>K5X087_AGABU</name>
<dbReference type="GO" id="GO:0005634">
    <property type="term" value="C:nucleus"/>
    <property type="evidence" value="ECO:0007669"/>
    <property type="project" value="TreeGrafter"/>
</dbReference>
<dbReference type="Proteomes" id="UP000008493">
    <property type="component" value="Unassembled WGS sequence"/>
</dbReference>
<protein>
    <recommendedName>
        <fullName evidence="3">ubiquitinyl hydrolase 1</fullName>
        <ecNumber evidence="3">3.4.19.12</ecNumber>
    </recommendedName>
</protein>
<feature type="region of interest" description="Disordered" evidence="8">
    <location>
        <begin position="913"/>
        <end position="1096"/>
    </location>
</feature>
<evidence type="ECO:0000256" key="4">
    <source>
        <dbReference type="ARBA" id="ARBA00022670"/>
    </source>
</evidence>
<dbReference type="GO" id="GO:0005829">
    <property type="term" value="C:cytosol"/>
    <property type="evidence" value="ECO:0007669"/>
    <property type="project" value="TreeGrafter"/>
</dbReference>
<dbReference type="OrthoDB" id="420187at2759"/>
<feature type="compositionally biased region" description="Basic and acidic residues" evidence="8">
    <location>
        <begin position="481"/>
        <end position="492"/>
    </location>
</feature>
<feature type="compositionally biased region" description="Polar residues" evidence="8">
    <location>
        <begin position="1282"/>
        <end position="1299"/>
    </location>
</feature>
<dbReference type="PANTHER" id="PTHR24006:SF888">
    <property type="entry name" value="UBIQUITIN CARBOXYL-TERMINAL HYDROLASE 30"/>
    <property type="match status" value="1"/>
</dbReference>
<accession>K5X087</accession>
<keyword evidence="6" id="KW-0378">Hydrolase</keyword>
<evidence type="ECO:0000256" key="8">
    <source>
        <dbReference type="SAM" id="MobiDB-lite"/>
    </source>
</evidence>
<evidence type="ECO:0000259" key="9">
    <source>
        <dbReference type="PROSITE" id="PS50235"/>
    </source>
</evidence>
<dbReference type="PANTHER" id="PTHR24006">
    <property type="entry name" value="UBIQUITIN CARBOXYL-TERMINAL HYDROLASE"/>
    <property type="match status" value="1"/>
</dbReference>
<feature type="region of interest" description="Disordered" evidence="8">
    <location>
        <begin position="274"/>
        <end position="336"/>
    </location>
</feature>
<evidence type="ECO:0000256" key="5">
    <source>
        <dbReference type="ARBA" id="ARBA00022786"/>
    </source>
</evidence>
<proteinExistence type="inferred from homology"/>
<dbReference type="GO" id="GO:0004843">
    <property type="term" value="F:cysteine-type deubiquitinase activity"/>
    <property type="evidence" value="ECO:0007669"/>
    <property type="project" value="UniProtKB-EC"/>
</dbReference>
<dbReference type="PROSITE" id="PS00972">
    <property type="entry name" value="USP_1"/>
    <property type="match status" value="1"/>
</dbReference>
<dbReference type="InterPro" id="IPR050164">
    <property type="entry name" value="Peptidase_C19"/>
</dbReference>
<feature type="compositionally biased region" description="Polar residues" evidence="8">
    <location>
        <begin position="381"/>
        <end position="403"/>
    </location>
</feature>
<feature type="compositionally biased region" description="Basic and acidic residues" evidence="8">
    <location>
        <begin position="1052"/>
        <end position="1063"/>
    </location>
</feature>
<dbReference type="FunCoup" id="K5X087">
    <property type="interactions" value="42"/>
</dbReference>
<dbReference type="eggNOG" id="KOG1873">
    <property type="taxonomic scope" value="Eukaryota"/>
</dbReference>
<keyword evidence="4" id="KW-0645">Protease</keyword>
<feature type="compositionally biased region" description="Low complexity" evidence="8">
    <location>
        <begin position="361"/>
        <end position="371"/>
    </location>
</feature>
<feature type="compositionally biased region" description="Polar residues" evidence="8">
    <location>
        <begin position="1079"/>
        <end position="1090"/>
    </location>
</feature>
<dbReference type="InterPro" id="IPR038765">
    <property type="entry name" value="Papain-like_cys_pep_sf"/>
</dbReference>
<evidence type="ECO:0000256" key="3">
    <source>
        <dbReference type="ARBA" id="ARBA00012759"/>
    </source>
</evidence>
<dbReference type="PROSITE" id="PS50235">
    <property type="entry name" value="USP_3"/>
    <property type="match status" value="1"/>
</dbReference>
<dbReference type="RefSeq" id="XP_007332958.1">
    <property type="nucleotide sequence ID" value="XM_007332896.1"/>
</dbReference>
<feature type="compositionally biased region" description="Low complexity" evidence="8">
    <location>
        <begin position="184"/>
        <end position="197"/>
    </location>
</feature>
<feature type="region of interest" description="Disordered" evidence="8">
    <location>
        <begin position="448"/>
        <end position="630"/>
    </location>
</feature>
<feature type="compositionally biased region" description="Low complexity" evidence="8">
    <location>
        <begin position="969"/>
        <end position="978"/>
    </location>
</feature>